<gene>
    <name evidence="3" type="ORF">TPSD3_11965</name>
</gene>
<comment type="caution">
    <text evidence="3">The sequence shown here is derived from an EMBL/GenBank/DDBJ whole genome shotgun (WGS) entry which is preliminary data.</text>
</comment>
<feature type="compositionally biased region" description="Basic residues" evidence="1">
    <location>
        <begin position="516"/>
        <end position="526"/>
    </location>
</feature>
<dbReference type="OrthoDB" id="9805121at2"/>
<sequence length="617" mass="68479">MLQLSSQTSHSCIPAHQASFIDLLLQFQPVAQDAPRKRRPLNLSIVIDRSGSMAGQPLKQAVNAARLLVEQLSAEDIVSVVIYDDDVETIFEPQAVKNKDIIYTVLSKITAGGCTNLSGGWLKGCEHVQAHYAADKINRVLLLTDGQANVGVTDSKVLINTAQQKSQNAHISTTTLGFGSHFNEDLLIGMAKNANGNFYFIQTPEDLIEVFRIELESLSSLVAQDLVVTLTPHHGAQVEQILNHYRHKDKADGVEILLGDVYEVEAKQLALVVSIPAQAVGTQPMFTVHYRYQTVVNEAIEQTTADSTLTIPVVTPEAFANTSPQQSVLDQTHRLRIAHAKENAVDLADQGELDHAAQTLHNILDFLTQQHIEETFEWAEEFEQLRFFIKQLEARRYDPETRKELKDQSYQSALRNRGDLSLRGVSISDAVYDLPVVSSADQGVVLQCVREGGKLRMRVISEGYNPDFNVQFPRHIREEGASYLVDAVELASSGTFYRTVGEIRRLVAPGQEQHYQQRKHSRHVPRSGKPPKAATAPATAADLETTDSIGTGVLVQCVPEGKKLRARVVSDGYRPDYNIRFPRSIRELGILYVVDEVIEHPQGGSYIACGKIKRLIQ</sequence>
<dbReference type="Gene3D" id="3.40.50.410">
    <property type="entry name" value="von Willebrand factor, type A domain"/>
    <property type="match status" value="1"/>
</dbReference>
<dbReference type="AlphaFoldDB" id="A0A251X792"/>
<dbReference type="Proteomes" id="UP000194798">
    <property type="component" value="Unassembled WGS sequence"/>
</dbReference>
<protein>
    <recommendedName>
        <fullName evidence="2">VWFA domain-containing protein</fullName>
    </recommendedName>
</protein>
<dbReference type="SUPFAM" id="SSF53300">
    <property type="entry name" value="vWA-like"/>
    <property type="match status" value="1"/>
</dbReference>
<dbReference type="EMBL" id="MSLT01000018">
    <property type="protein sequence ID" value="OUD13331.1"/>
    <property type="molecule type" value="Genomic_DNA"/>
</dbReference>
<dbReference type="PROSITE" id="PS50234">
    <property type="entry name" value="VWFA"/>
    <property type="match status" value="1"/>
</dbReference>
<accession>A0A251X792</accession>
<dbReference type="RefSeq" id="WP_086488783.1">
    <property type="nucleotide sequence ID" value="NZ_MSLT01000018.1"/>
</dbReference>
<feature type="domain" description="VWFA" evidence="2">
    <location>
        <begin position="42"/>
        <end position="222"/>
    </location>
</feature>
<evidence type="ECO:0000256" key="1">
    <source>
        <dbReference type="SAM" id="MobiDB-lite"/>
    </source>
</evidence>
<reference evidence="3 4" key="1">
    <citation type="submission" date="2016-12" db="EMBL/GenBank/DDBJ databases">
        <title>Thioflexothrix psekupsii D3 genome sequencing and assembly.</title>
        <authorList>
            <person name="Fomenkov A."/>
            <person name="Vincze T."/>
            <person name="Grabovich M."/>
            <person name="Anton B.P."/>
            <person name="Dubinina G."/>
            <person name="Orlova M."/>
            <person name="Belousova E."/>
            <person name="Roberts R.J."/>
        </authorList>
    </citation>
    <scope>NUCLEOTIDE SEQUENCE [LARGE SCALE GENOMIC DNA]</scope>
    <source>
        <strain evidence="3">D3</strain>
    </source>
</reference>
<feature type="compositionally biased region" description="Low complexity" evidence="1">
    <location>
        <begin position="530"/>
        <end position="539"/>
    </location>
</feature>
<dbReference type="InterPro" id="IPR002035">
    <property type="entry name" value="VWF_A"/>
</dbReference>
<feature type="region of interest" description="Disordered" evidence="1">
    <location>
        <begin position="509"/>
        <end position="539"/>
    </location>
</feature>
<dbReference type="InterPro" id="IPR051266">
    <property type="entry name" value="CLCR"/>
</dbReference>
<evidence type="ECO:0000259" key="2">
    <source>
        <dbReference type="PROSITE" id="PS50234"/>
    </source>
</evidence>
<evidence type="ECO:0000313" key="4">
    <source>
        <dbReference type="Proteomes" id="UP000194798"/>
    </source>
</evidence>
<organism evidence="3 4">
    <name type="scientific">Thioflexithrix psekupsensis</name>
    <dbReference type="NCBI Taxonomy" id="1570016"/>
    <lineage>
        <taxon>Bacteria</taxon>
        <taxon>Pseudomonadati</taxon>
        <taxon>Pseudomonadota</taxon>
        <taxon>Gammaproteobacteria</taxon>
        <taxon>Thiotrichales</taxon>
        <taxon>Thioflexithrix</taxon>
    </lineage>
</organism>
<evidence type="ECO:0000313" key="3">
    <source>
        <dbReference type="EMBL" id="OUD13331.1"/>
    </source>
</evidence>
<dbReference type="InterPro" id="IPR036465">
    <property type="entry name" value="vWFA_dom_sf"/>
</dbReference>
<keyword evidence="4" id="KW-1185">Reference proteome</keyword>
<name>A0A251X792_9GAMM</name>
<dbReference type="PANTHER" id="PTHR10579:SF43">
    <property type="entry name" value="ZINC FINGER (C3HC4-TYPE RING FINGER) FAMILY PROTEIN"/>
    <property type="match status" value="1"/>
</dbReference>
<dbReference type="PANTHER" id="PTHR10579">
    <property type="entry name" value="CALCIUM-ACTIVATED CHLORIDE CHANNEL REGULATOR"/>
    <property type="match status" value="1"/>
</dbReference>
<dbReference type="Pfam" id="PF00092">
    <property type="entry name" value="VWA"/>
    <property type="match status" value="1"/>
</dbReference>
<proteinExistence type="predicted"/>
<dbReference type="SMART" id="SM00327">
    <property type="entry name" value="VWA"/>
    <property type="match status" value="1"/>
</dbReference>